<reference evidence="1" key="1">
    <citation type="submission" date="2023-06" db="EMBL/GenBank/DDBJ databases">
        <authorList>
            <person name="Zheng W."/>
            <person name="Wang Q."/>
            <person name="xu X.D."/>
        </authorList>
    </citation>
    <scope>NUCLEOTIDE SEQUENCE</scope>
    <source>
        <strain evidence="1">Cd_2020_s1</strain>
    </source>
</reference>
<accession>A0AA51RLI3</accession>
<evidence type="ECO:0000313" key="1">
    <source>
        <dbReference type="EMBL" id="WMQ77662.1"/>
    </source>
</evidence>
<protein>
    <submittedName>
        <fullName evidence="1">ORF4</fullName>
    </submittedName>
</protein>
<organism evidence="1">
    <name type="scientific">Zoothera dauma adenovirus</name>
    <dbReference type="NCBI Taxonomy" id="3073259"/>
    <lineage>
        <taxon>Viruses</taxon>
        <taxon>Varidnaviria</taxon>
        <taxon>Bamfordvirae</taxon>
        <taxon>Preplasmiviricota</taxon>
        <taxon>Polisuviricotina</taxon>
        <taxon>Pharingeaviricetes</taxon>
        <taxon>Rowavirales</taxon>
        <taxon>Adenoviridae</taxon>
    </lineage>
</organism>
<dbReference type="EMBL" id="OR233592">
    <property type="protein sequence ID" value="WMQ77662.1"/>
    <property type="molecule type" value="Genomic_DNA"/>
</dbReference>
<sequence>MGLNPFLAWDIILSIHKTLLKRFATTYLNTLNDIPLIDDYHDEINKTVLCRYGLEYPDPFKTAQLLVKDINICEALLLITECASTACHASDLRMTADLTKREIDMMNLIENLLEYCDKLFRHKAFISRLYYSFQIIAASNLNISSYNSMAYQMTKQIGVDRAIQTTIKTLQQMMDEVIAAANDVKLFSRLRTRLH</sequence>
<name>A0AA51RLI3_9ADEN</name>
<proteinExistence type="predicted"/>